<evidence type="ECO:0000259" key="22">
    <source>
        <dbReference type="PROSITE" id="PS50853"/>
    </source>
</evidence>
<keyword evidence="4" id="KW-1003">Cell membrane</keyword>
<keyword evidence="11 20" id="KW-1133">Transmembrane helix</keyword>
<dbReference type="PANTHER" id="PTHR44170:SF45">
    <property type="entry name" value="NEURAL CELL ADHESION MOLECULE L1-LIKE PROTEIN ISOFORM X1"/>
    <property type="match status" value="1"/>
</dbReference>
<dbReference type="SUPFAM" id="SSF48726">
    <property type="entry name" value="Immunoglobulin"/>
    <property type="match status" value="6"/>
</dbReference>
<evidence type="ECO:0000259" key="21">
    <source>
        <dbReference type="PROSITE" id="PS50835"/>
    </source>
</evidence>
<dbReference type="GO" id="GO:0007411">
    <property type="term" value="P:axon guidance"/>
    <property type="evidence" value="ECO:0007669"/>
    <property type="project" value="TreeGrafter"/>
</dbReference>
<proteinExistence type="inferred from homology"/>
<dbReference type="PROSITE" id="PS50835">
    <property type="entry name" value="IG_LIKE"/>
    <property type="match status" value="5"/>
</dbReference>
<keyword evidence="7 20" id="KW-0812">Transmembrane</keyword>
<evidence type="ECO:0000256" key="6">
    <source>
        <dbReference type="ARBA" id="ARBA00022530"/>
    </source>
</evidence>
<reference evidence="23" key="2">
    <citation type="submission" date="2025-09" db="UniProtKB">
        <authorList>
            <consortium name="Ensembl"/>
        </authorList>
    </citation>
    <scope>IDENTIFICATION</scope>
</reference>
<keyword evidence="14" id="KW-0325">Glycoprotein</keyword>
<evidence type="ECO:0000256" key="18">
    <source>
        <dbReference type="ARBA" id="ARBA00082292"/>
    </source>
</evidence>
<evidence type="ECO:0000256" key="15">
    <source>
        <dbReference type="ARBA" id="ARBA00023319"/>
    </source>
</evidence>
<evidence type="ECO:0000256" key="2">
    <source>
        <dbReference type="ARBA" id="ARBA00004498"/>
    </source>
</evidence>
<dbReference type="InterPro" id="IPR013098">
    <property type="entry name" value="Ig_I-set"/>
</dbReference>
<dbReference type="SUPFAM" id="SSF49265">
    <property type="entry name" value="Fibronectin type III"/>
    <property type="match status" value="2"/>
</dbReference>
<dbReference type="InterPro" id="IPR026966">
    <property type="entry name" value="Neurofascin/L1/NrCAM_C"/>
</dbReference>
<evidence type="ECO:0000256" key="16">
    <source>
        <dbReference type="ARBA" id="ARBA00062194"/>
    </source>
</evidence>
<keyword evidence="15" id="KW-0393">Immunoglobulin domain</keyword>
<dbReference type="CDD" id="cd00063">
    <property type="entry name" value="FN3"/>
    <property type="match status" value="4"/>
</dbReference>
<feature type="domain" description="Fibronectin type-III" evidence="22">
    <location>
        <begin position="807"/>
        <end position="906"/>
    </location>
</feature>
<dbReference type="Pfam" id="PF13882">
    <property type="entry name" value="Bravo_FIGEY"/>
    <property type="match status" value="1"/>
</dbReference>
<dbReference type="GO" id="GO:0030424">
    <property type="term" value="C:axon"/>
    <property type="evidence" value="ECO:0007669"/>
    <property type="project" value="TreeGrafter"/>
</dbReference>
<dbReference type="SMART" id="SM00408">
    <property type="entry name" value="IGc2"/>
    <property type="match status" value="4"/>
</dbReference>
<dbReference type="Gene3D" id="2.60.40.10">
    <property type="entry name" value="Immunoglobulins"/>
    <property type="match status" value="10"/>
</dbReference>
<dbReference type="SMART" id="SM00060">
    <property type="entry name" value="FN3"/>
    <property type="match status" value="4"/>
</dbReference>
<evidence type="ECO:0000313" key="23">
    <source>
        <dbReference type="Ensembl" id="ENSCCRP00010072682.1"/>
    </source>
</evidence>
<keyword evidence="6" id="KW-0272">Extracellular matrix</keyword>
<accession>A0A8C1M8H0</accession>
<feature type="domain" description="Ig-like" evidence="21">
    <location>
        <begin position="20"/>
        <end position="111"/>
    </location>
</feature>
<evidence type="ECO:0000256" key="17">
    <source>
        <dbReference type="ARBA" id="ARBA00072847"/>
    </source>
</evidence>
<dbReference type="AlphaFoldDB" id="A0A8C1M8H0"/>
<keyword evidence="9" id="KW-0677">Repeat</keyword>
<evidence type="ECO:0000256" key="3">
    <source>
        <dbReference type="ARBA" id="ARBA00008588"/>
    </source>
</evidence>
<dbReference type="GO" id="GO:0007420">
    <property type="term" value="P:brain development"/>
    <property type="evidence" value="ECO:0007669"/>
    <property type="project" value="TreeGrafter"/>
</dbReference>
<evidence type="ECO:0000313" key="24">
    <source>
        <dbReference type="Proteomes" id="UP000694427"/>
    </source>
</evidence>
<dbReference type="InterPro" id="IPR003598">
    <property type="entry name" value="Ig_sub2"/>
</dbReference>
<dbReference type="SMART" id="SM00409">
    <property type="entry name" value="IG"/>
    <property type="match status" value="5"/>
</dbReference>
<comment type="subunit">
    <text evidence="16">May interact with L1CAM. May interact with ITGB1/ITGA1 heterodimer and ITGB1/ITGA2 heterodimer as well as with ANK3.</text>
</comment>
<dbReference type="GO" id="GO:0005886">
    <property type="term" value="C:plasma membrane"/>
    <property type="evidence" value="ECO:0007669"/>
    <property type="project" value="UniProtKB-SubCell"/>
</dbReference>
<feature type="domain" description="Ig-like" evidence="21">
    <location>
        <begin position="315"/>
        <end position="423"/>
    </location>
</feature>
<name>A0A8C1M8H0_CYPCA</name>
<evidence type="ECO:0000256" key="14">
    <source>
        <dbReference type="ARBA" id="ARBA00023180"/>
    </source>
</evidence>
<dbReference type="GO" id="GO:0098632">
    <property type="term" value="F:cell-cell adhesion mediator activity"/>
    <property type="evidence" value="ECO:0007669"/>
    <property type="project" value="TreeGrafter"/>
</dbReference>
<dbReference type="FunFam" id="2.60.40.10:FF:000418">
    <property type="entry name" value="Neural cell adhesion molecule L1-like protein"/>
    <property type="match status" value="1"/>
</dbReference>
<comment type="subcellular location">
    <subcellularLocation>
        <location evidence="1">Cell membrane</location>
        <topology evidence="1">Single-pass type I membrane protein</topology>
    </subcellularLocation>
    <subcellularLocation>
        <location evidence="2">Secreted</location>
        <location evidence="2">Extracellular space</location>
        <location evidence="2">Extracellular matrix</location>
    </subcellularLocation>
</comment>
<dbReference type="Proteomes" id="UP000694427">
    <property type="component" value="Unplaced"/>
</dbReference>
<keyword evidence="12 20" id="KW-0472">Membrane</keyword>
<dbReference type="InterPro" id="IPR007110">
    <property type="entry name" value="Ig-like_dom"/>
</dbReference>
<evidence type="ECO:0000256" key="11">
    <source>
        <dbReference type="ARBA" id="ARBA00022989"/>
    </source>
</evidence>
<feature type="transmembrane region" description="Helical" evidence="20">
    <location>
        <begin position="927"/>
        <end position="948"/>
    </location>
</feature>
<dbReference type="InterPro" id="IPR003961">
    <property type="entry name" value="FN3_dom"/>
</dbReference>
<keyword evidence="13" id="KW-1015">Disulfide bond</keyword>
<evidence type="ECO:0000256" key="10">
    <source>
        <dbReference type="ARBA" id="ARBA00022889"/>
    </source>
</evidence>
<dbReference type="InterPro" id="IPR036116">
    <property type="entry name" value="FN3_sf"/>
</dbReference>
<keyword evidence="24" id="KW-1185">Reference proteome</keyword>
<evidence type="ECO:0000256" key="13">
    <source>
        <dbReference type="ARBA" id="ARBA00023157"/>
    </source>
</evidence>
<evidence type="ECO:0000256" key="4">
    <source>
        <dbReference type="ARBA" id="ARBA00022475"/>
    </source>
</evidence>
<reference evidence="23" key="1">
    <citation type="submission" date="2025-08" db="UniProtKB">
        <authorList>
            <consortium name="Ensembl"/>
        </authorList>
    </citation>
    <scope>IDENTIFICATION</scope>
</reference>
<dbReference type="InterPro" id="IPR036179">
    <property type="entry name" value="Ig-like_dom_sf"/>
</dbReference>
<feature type="domain" description="Fibronectin type-III" evidence="22">
    <location>
        <begin position="528"/>
        <end position="623"/>
    </location>
</feature>
<dbReference type="Pfam" id="PF13927">
    <property type="entry name" value="Ig_3"/>
    <property type="match status" value="2"/>
</dbReference>
<dbReference type="Pfam" id="PF00041">
    <property type="entry name" value="fn3"/>
    <property type="match status" value="3"/>
</dbReference>
<dbReference type="InterPro" id="IPR013783">
    <property type="entry name" value="Ig-like_fold"/>
</dbReference>
<dbReference type="FunFam" id="2.60.40.10:FF:000038">
    <property type="entry name" value="Neuronal cell adhesion molecule"/>
    <property type="match status" value="1"/>
</dbReference>
<keyword evidence="10" id="KW-0130">Cell adhesion</keyword>
<keyword evidence="5" id="KW-0964">Secreted</keyword>
<evidence type="ECO:0000256" key="12">
    <source>
        <dbReference type="ARBA" id="ARBA00023136"/>
    </source>
</evidence>
<feature type="domain" description="Fibronectin type-III" evidence="22">
    <location>
        <begin position="708"/>
        <end position="806"/>
    </location>
</feature>
<evidence type="ECO:0000256" key="8">
    <source>
        <dbReference type="ARBA" id="ARBA00022729"/>
    </source>
</evidence>
<keyword evidence="8" id="KW-0732">Signal</keyword>
<feature type="domain" description="Ig-like" evidence="21">
    <location>
        <begin position="222"/>
        <end position="310"/>
    </location>
</feature>
<dbReference type="PANTHER" id="PTHR44170">
    <property type="entry name" value="PROTEIN SIDEKICK"/>
    <property type="match status" value="1"/>
</dbReference>
<dbReference type="Ensembl" id="ENSCCRT00010080363.1">
    <property type="protein sequence ID" value="ENSCCRP00010072682.1"/>
    <property type="gene ID" value="ENSCCRG00010026643.1"/>
</dbReference>
<evidence type="ECO:0000256" key="7">
    <source>
        <dbReference type="ARBA" id="ARBA00022692"/>
    </source>
</evidence>
<dbReference type="FunFam" id="2.60.40.10:FF:000057">
    <property type="entry name" value="neural cell adhesion molecule L1"/>
    <property type="match status" value="1"/>
</dbReference>
<evidence type="ECO:0000256" key="5">
    <source>
        <dbReference type="ARBA" id="ARBA00022525"/>
    </source>
</evidence>
<feature type="domain" description="Ig-like" evidence="21">
    <location>
        <begin position="115"/>
        <end position="208"/>
    </location>
</feature>
<dbReference type="InterPro" id="IPR003599">
    <property type="entry name" value="Ig_sub"/>
</dbReference>
<evidence type="ECO:0000256" key="20">
    <source>
        <dbReference type="SAM" id="Phobius"/>
    </source>
</evidence>
<sequence length="1048" mass="117304">MSCKYQSNALDIPLEVEQLPTITEHSPASLIAFPFEESFPMKCEATGNPGPEFRWTKNGEDFDPYQDPRLITLDDSGTFIIPNNGNLTEFQGNYRCFATNKLGTAMSEEIEFIVPNVPKFPKEITEPIEVMEGQSVILECNPPKGIPPLQIYWMTMSLQHIEQDERVSMGLNGNLYFSNAIKTDSRRDYCCFAAFPRIRTIVQKNAMSVVVKSTNSLLERKPSLLTPTGKESHTYLVKGEDLQLECIAEGFPTPEVEWVKIGFHKLPERAVVESHGKLLTVEMVNEEDEGKYMCRAKNPHGEVVHYFYVTVEDVPTSNRKVLKDGTISIHNAKPENSAVYQCEATNRHGTILANLVLYSENDPVGLWLHRSKADSADAVEGERFSVHKNGSLEIQNLMKEDMGEYSCFAQNTEGKVAIAATLEVKDPTRIVDPPRDLRVLAGTTIQFSCQAEFDPSIGDDFEILWEKDGMSYLISVFAGVCRYMLDDGVLEIIDVSFGDQGFYVCVARTPVDQDMAVAQLSVVDVPDPPEDVIHSEHNGRSVKLQWIPGDDHNSSITEFVIEFEESQHEPGSWKEMMRVPGNHHSAQLKLHSHVDYRFRVYAINEVGRGRPSQATERYKTPASELNAISFDLLFPVNLLSSFYKVSYRRQGNGEDWKEHMVKRHSFLVKNTPTFVLYEIKIQAKNHMGWGPDPKIITAYSGEDFPSAAPEDVAVDVMNNTMMQVKWAHVHKDKLNGHLGGYRISYWRLRSLLDSKKTHGDKHTLTFSGERNHAVVTGLRPFSEYSLIVMAFNSRGNGPGSHPVSFKTPEGVAAFSVTSIQKHKVTLTWSPPVDANGVIIGYILQYQLINDTEEQGSLMSLNISADSNKLHLQYLEALSKYKFYLRCCTQMGCGPAVSEERTTVPEARNFLSLAGLASIHGGISNQGWFIGLMCAIALLTLIVLIACFVNRNKGGKYSVKEKEDLHPDLESPGINDDTFCEYSDNDEKPLKSSQHSLNGDLKGGDSGDSMVDYGDEDAHFHEDGSFIGEYSGRKDRVSMEIKGNNQSTA</sequence>
<feature type="region of interest" description="Disordered" evidence="19">
    <location>
        <begin position="984"/>
        <end position="1030"/>
    </location>
</feature>
<feature type="domain" description="Ig-like" evidence="21">
    <location>
        <begin position="427"/>
        <end position="523"/>
    </location>
</feature>
<evidence type="ECO:0000256" key="1">
    <source>
        <dbReference type="ARBA" id="ARBA00004251"/>
    </source>
</evidence>
<evidence type="ECO:0000256" key="9">
    <source>
        <dbReference type="ARBA" id="ARBA00022737"/>
    </source>
</evidence>
<comment type="similarity">
    <text evidence="3">Belongs to the immunoglobulin superfamily. L1/neurofascin/NgCAM family.</text>
</comment>
<evidence type="ECO:0000256" key="19">
    <source>
        <dbReference type="SAM" id="MobiDB-lite"/>
    </source>
</evidence>
<protein>
    <recommendedName>
        <fullName evidence="17">Neural cell adhesion molecule L1-like protein</fullName>
    </recommendedName>
    <alternativeName>
        <fullName evidence="18">Close homolog of L1</fullName>
    </alternativeName>
</protein>
<dbReference type="PROSITE" id="PS50853">
    <property type="entry name" value="FN3"/>
    <property type="match status" value="3"/>
</dbReference>
<organism evidence="23 24">
    <name type="scientific">Cyprinus carpio</name>
    <name type="common">Common carp</name>
    <dbReference type="NCBI Taxonomy" id="7962"/>
    <lineage>
        <taxon>Eukaryota</taxon>
        <taxon>Metazoa</taxon>
        <taxon>Chordata</taxon>
        <taxon>Craniata</taxon>
        <taxon>Vertebrata</taxon>
        <taxon>Euteleostomi</taxon>
        <taxon>Actinopterygii</taxon>
        <taxon>Neopterygii</taxon>
        <taxon>Teleostei</taxon>
        <taxon>Ostariophysi</taxon>
        <taxon>Cypriniformes</taxon>
        <taxon>Cyprinidae</taxon>
        <taxon>Cyprininae</taxon>
        <taxon>Cyprinus</taxon>
    </lineage>
</organism>
<dbReference type="FunFam" id="2.60.40.10:FF:000005">
    <property type="entry name" value="Neuronal cell adhesion molecule"/>
    <property type="match status" value="1"/>
</dbReference>
<dbReference type="Pfam" id="PF07679">
    <property type="entry name" value="I-set"/>
    <property type="match status" value="2"/>
</dbReference>